<evidence type="ECO:0000256" key="3">
    <source>
        <dbReference type="HAMAP-Rule" id="MF_01963"/>
    </source>
</evidence>
<reference evidence="6" key="1">
    <citation type="submission" date="2016-07" db="EMBL/GenBank/DDBJ databases">
        <authorList>
            <person name="Florea S."/>
            <person name="Webb J.S."/>
            <person name="Jaromczyk J."/>
            <person name="Schardl C.L."/>
        </authorList>
    </citation>
    <scope>NUCLEOTIDE SEQUENCE [LARGE SCALE GENOMIC DNA]</scope>
    <source>
        <strain evidence="6">KCTC 42131</strain>
    </source>
</reference>
<dbReference type="Proteomes" id="UP000175669">
    <property type="component" value="Unassembled WGS sequence"/>
</dbReference>
<evidence type="ECO:0000259" key="4">
    <source>
        <dbReference type="Pfam" id="PF01048"/>
    </source>
</evidence>
<feature type="site" description="Important for substrate specificity" evidence="3">
    <location>
        <position position="177"/>
    </location>
</feature>
<comment type="caution">
    <text evidence="3">Lacks conserved residue(s) required for the propagation of feature annotation.</text>
</comment>
<dbReference type="GO" id="GO:0019509">
    <property type="term" value="P:L-methionine salvage from methylthioadenosine"/>
    <property type="evidence" value="ECO:0007669"/>
    <property type="project" value="TreeGrafter"/>
</dbReference>
<dbReference type="HAMAP" id="MF_01963">
    <property type="entry name" value="MTAP"/>
    <property type="match status" value="1"/>
</dbReference>
<dbReference type="EC" id="2.4.2.44" evidence="3"/>
<dbReference type="CDD" id="cd09010">
    <property type="entry name" value="MTAP_SsMTAPII_like_MTIP"/>
    <property type="match status" value="1"/>
</dbReference>
<dbReference type="SUPFAM" id="SSF53167">
    <property type="entry name" value="Purine and uridine phosphorylases"/>
    <property type="match status" value="1"/>
</dbReference>
<feature type="binding site" evidence="3">
    <location>
        <position position="195"/>
    </location>
    <ligand>
        <name>substrate</name>
    </ligand>
</feature>
<keyword evidence="2 3" id="KW-0808">Transferase</keyword>
<evidence type="ECO:0000313" key="6">
    <source>
        <dbReference type="Proteomes" id="UP000175669"/>
    </source>
</evidence>
<dbReference type="PROSITE" id="PS01240">
    <property type="entry name" value="PNP_MTAP_2"/>
    <property type="match status" value="1"/>
</dbReference>
<dbReference type="GO" id="GO:0017061">
    <property type="term" value="F:S-methyl-5-thioadenosine phosphorylase activity"/>
    <property type="evidence" value="ECO:0007669"/>
    <property type="project" value="InterPro"/>
</dbReference>
<dbReference type="UniPathway" id="UPA00606"/>
<dbReference type="Pfam" id="PF01048">
    <property type="entry name" value="PNP_UDP_1"/>
    <property type="match status" value="1"/>
</dbReference>
<comment type="subunit">
    <text evidence="3">Homotrimer.</text>
</comment>
<comment type="caution">
    <text evidence="5">The sequence shown here is derived from an EMBL/GenBank/DDBJ whole genome shotgun (WGS) entry which is preliminary data.</text>
</comment>
<evidence type="ECO:0000313" key="5">
    <source>
        <dbReference type="EMBL" id="OFE11489.1"/>
    </source>
</evidence>
<dbReference type="AlphaFoldDB" id="A0A1E8CGK5"/>
<dbReference type="GO" id="GO:0006166">
    <property type="term" value="P:purine ribonucleoside salvage"/>
    <property type="evidence" value="ECO:0007669"/>
    <property type="project" value="UniProtKB-UniRule"/>
</dbReference>
<gene>
    <name evidence="5" type="ORF">PHACT_13145</name>
</gene>
<dbReference type="NCBIfam" id="NF006599">
    <property type="entry name" value="PRK09136.1"/>
    <property type="match status" value="1"/>
</dbReference>
<accession>A0A1E8CGK5</accession>
<dbReference type="InterPro" id="IPR035994">
    <property type="entry name" value="Nucleoside_phosphorylase_sf"/>
</dbReference>
<dbReference type="PANTHER" id="PTHR42679:SF2">
    <property type="entry name" value="S-METHYL-5'-THIOADENOSINE PHOSPHORYLASE"/>
    <property type="match status" value="1"/>
</dbReference>
<evidence type="ECO:0000256" key="1">
    <source>
        <dbReference type="ARBA" id="ARBA00022676"/>
    </source>
</evidence>
<comment type="catalytic activity">
    <reaction evidence="3">
        <text>S-methyl-5'-thioinosine + phosphate = 5-(methylsulfanyl)-alpha-D-ribose 1-phosphate + hypoxanthine</text>
        <dbReference type="Rhea" id="RHEA:30643"/>
        <dbReference type="ChEBI" id="CHEBI:17368"/>
        <dbReference type="ChEBI" id="CHEBI:43474"/>
        <dbReference type="ChEBI" id="CHEBI:48595"/>
        <dbReference type="ChEBI" id="CHEBI:58533"/>
        <dbReference type="EC" id="2.4.2.44"/>
    </reaction>
</comment>
<evidence type="ECO:0000256" key="2">
    <source>
        <dbReference type="ARBA" id="ARBA00022679"/>
    </source>
</evidence>
<feature type="binding site" evidence="3">
    <location>
        <begin position="52"/>
        <end position="53"/>
    </location>
    <ligand>
        <name>phosphate</name>
        <dbReference type="ChEBI" id="CHEBI:43474"/>
    </ligand>
</feature>
<feature type="site" description="Important for substrate specificity" evidence="3">
    <location>
        <position position="231"/>
    </location>
</feature>
<dbReference type="InterPro" id="IPR018099">
    <property type="entry name" value="Purine_phosphorylase-2_CS"/>
</dbReference>
<dbReference type="STRING" id="1524254.PHACT_13145"/>
<keyword evidence="1 3" id="KW-0328">Glycosyltransferase</keyword>
<comment type="miscellaneous">
    <text evidence="3">Although this enzyme belongs to the family of MTA phosphorylases based on sequence homology, it has been shown that conserved amino acid substitutions in the substrate binding pocket convert the substrate specificity of this enzyme from 6-aminopurines to 6-oxopurines.</text>
</comment>
<feature type="binding site" evidence="3">
    <location>
        <position position="8"/>
    </location>
    <ligand>
        <name>phosphate</name>
        <dbReference type="ChEBI" id="CHEBI:43474"/>
    </ligand>
</feature>
<dbReference type="PANTHER" id="PTHR42679">
    <property type="entry name" value="S-METHYL-5'-THIOADENOSINE PHOSPHORYLASE"/>
    <property type="match status" value="1"/>
</dbReference>
<dbReference type="EMBL" id="MASR01000002">
    <property type="protein sequence ID" value="OFE11489.1"/>
    <property type="molecule type" value="Genomic_DNA"/>
</dbReference>
<sequence>MLAFIGGTGLNQLPGFEVERVAQVQTPYQDAAVPVARGHLPGDSAAVHFLPRHGDGHTVPPHRINYRANMFALRELGITSVLAVNAVGGIHRQMGPGVIAIPEQIIDYTHGRAHTYFDGDAVDIESVDRFTASVTHIDFTEPYNRSLRQLLMASADELNLPVWPQGVYGATQGPRLESVAEVRRLQNDGCDMVGMTGMPEAALARELGLAYASVCLSVNWAAGLSDDVITMPAIRAVLAQGMDQIHHLLLTAARRFPEMR</sequence>
<proteinExistence type="inferred from homology"/>
<protein>
    <recommendedName>
        <fullName evidence="3">Probable S-methyl-5'-thioinosine phosphorylase</fullName>
        <ecNumber evidence="3">2.4.2.44</ecNumber>
    </recommendedName>
    <alternativeName>
        <fullName evidence="3">5'-methylthioinosine phosphorylase</fullName>
        <shortName evidence="3">MTI phosphorylase</shortName>
        <shortName evidence="3">MTIP</shortName>
    </alternativeName>
</protein>
<dbReference type="GO" id="GO:0005829">
    <property type="term" value="C:cytosol"/>
    <property type="evidence" value="ECO:0007669"/>
    <property type="project" value="TreeGrafter"/>
</dbReference>
<comment type="function">
    <text evidence="3">Catalyzes the reversible phosphorylation of S-methyl-5'-thioinosine (MTI) to hypoxanthine and 5-methylthioribose-1-phosphate. Involved in the breakdown of S-methyl-5'-thioadenosine (MTA), a major by-product of polyamine biosynthesis. Catabolism of (MTA) occurs via deamination to MTI and phosphorolysis to hypoxanthine.</text>
</comment>
<dbReference type="Gene3D" id="3.40.50.1580">
    <property type="entry name" value="Nucleoside phosphorylase domain"/>
    <property type="match status" value="1"/>
</dbReference>
<dbReference type="RefSeq" id="WP_070118739.1">
    <property type="nucleotide sequence ID" value="NZ_MASR01000002.1"/>
</dbReference>
<comment type="pathway">
    <text evidence="3">Purine metabolism; purine nucleoside salvage.</text>
</comment>
<keyword evidence="6" id="KW-1185">Reference proteome</keyword>
<dbReference type="InterPro" id="IPR000845">
    <property type="entry name" value="Nucleoside_phosphorylase_d"/>
</dbReference>
<feature type="binding site" evidence="3">
    <location>
        <begin position="219"/>
        <end position="221"/>
    </location>
    <ligand>
        <name>substrate</name>
    </ligand>
</feature>
<feature type="domain" description="Nucleoside phosphorylase" evidence="4">
    <location>
        <begin position="4"/>
        <end position="252"/>
    </location>
</feature>
<organism evidence="5 6">
    <name type="scientific">Pseudohongiella acticola</name>
    <dbReference type="NCBI Taxonomy" id="1524254"/>
    <lineage>
        <taxon>Bacteria</taxon>
        <taxon>Pseudomonadati</taxon>
        <taxon>Pseudomonadota</taxon>
        <taxon>Gammaproteobacteria</taxon>
        <taxon>Pseudomonadales</taxon>
        <taxon>Pseudohongiellaceae</taxon>
        <taxon>Pseudohongiella</taxon>
    </lineage>
</organism>
<comment type="similarity">
    <text evidence="3">Belongs to the PNP/MTAP phosphorylase family. MTAP subfamily.</text>
</comment>
<dbReference type="OrthoDB" id="1523230at2"/>
<name>A0A1E8CGK5_9GAMM</name>
<keyword evidence="3" id="KW-0660">Purine salvage</keyword>
<feature type="binding site" evidence="3">
    <location>
        <position position="196"/>
    </location>
    <ligand>
        <name>phosphate</name>
        <dbReference type="ChEBI" id="CHEBI:43474"/>
    </ligand>
</feature>
<dbReference type="InterPro" id="IPR010044">
    <property type="entry name" value="MTAP"/>
</dbReference>